<evidence type="ECO:0000259" key="8">
    <source>
        <dbReference type="Pfam" id="PF16363"/>
    </source>
</evidence>
<dbReference type="SUPFAM" id="SSF51735">
    <property type="entry name" value="NAD(P)-binding Rossmann-fold domains"/>
    <property type="match status" value="1"/>
</dbReference>
<dbReference type="InterPro" id="IPR036291">
    <property type="entry name" value="NAD(P)-bd_dom_sf"/>
</dbReference>
<dbReference type="InParanoid" id="A0A1Y5U0H6"/>
<name>A0A1Y5U0H6_9PROT</name>
<evidence type="ECO:0000256" key="1">
    <source>
        <dbReference type="ARBA" id="ARBA00001539"/>
    </source>
</evidence>
<dbReference type="Gene3D" id="3.40.50.720">
    <property type="entry name" value="NAD(P)-binding Rossmann-like Domain"/>
    <property type="match status" value="1"/>
</dbReference>
<evidence type="ECO:0000256" key="5">
    <source>
        <dbReference type="ARBA" id="ARBA00023027"/>
    </source>
</evidence>
<organism evidence="9 10">
    <name type="scientific">Oceanibacterium hippocampi</name>
    <dbReference type="NCBI Taxonomy" id="745714"/>
    <lineage>
        <taxon>Bacteria</taxon>
        <taxon>Pseudomonadati</taxon>
        <taxon>Pseudomonadota</taxon>
        <taxon>Alphaproteobacteria</taxon>
        <taxon>Sneathiellales</taxon>
        <taxon>Sneathiellaceae</taxon>
        <taxon>Oceanibacterium</taxon>
    </lineage>
</organism>
<dbReference type="CDD" id="cd05246">
    <property type="entry name" value="dTDP_GD_SDR_e"/>
    <property type="match status" value="1"/>
</dbReference>
<dbReference type="InterPro" id="IPR005888">
    <property type="entry name" value="dTDP_Gluc_deHydtase"/>
</dbReference>
<dbReference type="NCBIfam" id="TIGR01181">
    <property type="entry name" value="dTDP_gluc_dehyt"/>
    <property type="match status" value="1"/>
</dbReference>
<feature type="domain" description="NAD(P)-binding" evidence="8">
    <location>
        <begin position="4"/>
        <end position="319"/>
    </location>
</feature>
<dbReference type="EMBL" id="FWFR01000003">
    <property type="protein sequence ID" value="SLN73559.1"/>
    <property type="molecule type" value="Genomic_DNA"/>
</dbReference>
<dbReference type="AlphaFoldDB" id="A0A1Y5U0H6"/>
<comment type="cofactor">
    <cofactor evidence="2 7">
        <name>NAD(+)</name>
        <dbReference type="ChEBI" id="CHEBI:57540"/>
    </cofactor>
</comment>
<accession>A0A1Y5U0H6</accession>
<evidence type="ECO:0000313" key="9">
    <source>
        <dbReference type="EMBL" id="SLN73559.1"/>
    </source>
</evidence>
<proteinExistence type="inferred from homology"/>
<dbReference type="OrthoDB" id="9801785at2"/>
<dbReference type="Proteomes" id="UP000193200">
    <property type="component" value="Unassembled WGS sequence"/>
</dbReference>
<dbReference type="GO" id="GO:0009225">
    <property type="term" value="P:nucleotide-sugar metabolic process"/>
    <property type="evidence" value="ECO:0007669"/>
    <property type="project" value="InterPro"/>
</dbReference>
<dbReference type="FunCoup" id="A0A1Y5U0H6">
    <property type="interactions" value="638"/>
</dbReference>
<gene>
    <name evidence="9" type="primary">rffG</name>
    <name evidence="9" type="ORF">OCH7691_03623</name>
</gene>
<evidence type="ECO:0000256" key="4">
    <source>
        <dbReference type="ARBA" id="ARBA00011990"/>
    </source>
</evidence>
<comment type="similarity">
    <text evidence="3 7">Belongs to the NAD(P)-dependent epimerase/dehydratase family. dTDP-glucose dehydratase subfamily.</text>
</comment>
<keyword evidence="10" id="KW-1185">Reference proteome</keyword>
<evidence type="ECO:0000256" key="6">
    <source>
        <dbReference type="ARBA" id="ARBA00023239"/>
    </source>
</evidence>
<dbReference type="RefSeq" id="WP_085884952.1">
    <property type="nucleotide sequence ID" value="NZ_FWFR01000003.1"/>
</dbReference>
<dbReference type="Gene3D" id="3.90.25.10">
    <property type="entry name" value="UDP-galactose 4-epimerase, domain 1"/>
    <property type="match status" value="1"/>
</dbReference>
<dbReference type="EC" id="4.2.1.46" evidence="4 7"/>
<dbReference type="GO" id="GO:0008460">
    <property type="term" value="F:dTDP-glucose 4,6-dehydratase activity"/>
    <property type="evidence" value="ECO:0007669"/>
    <property type="project" value="UniProtKB-EC"/>
</dbReference>
<evidence type="ECO:0000256" key="2">
    <source>
        <dbReference type="ARBA" id="ARBA00001911"/>
    </source>
</evidence>
<dbReference type="Pfam" id="PF16363">
    <property type="entry name" value="GDP_Man_Dehyd"/>
    <property type="match status" value="1"/>
</dbReference>
<dbReference type="InterPro" id="IPR016040">
    <property type="entry name" value="NAD(P)-bd_dom"/>
</dbReference>
<keyword evidence="6 7" id="KW-0456">Lyase</keyword>
<dbReference type="PANTHER" id="PTHR43000">
    <property type="entry name" value="DTDP-D-GLUCOSE 4,6-DEHYDRATASE-RELATED"/>
    <property type="match status" value="1"/>
</dbReference>
<protein>
    <recommendedName>
        <fullName evidence="4 7">dTDP-glucose 4,6-dehydratase</fullName>
        <ecNumber evidence="4 7">4.2.1.46</ecNumber>
    </recommendedName>
</protein>
<evidence type="ECO:0000313" key="10">
    <source>
        <dbReference type="Proteomes" id="UP000193200"/>
    </source>
</evidence>
<reference evidence="9 10" key="1">
    <citation type="submission" date="2017-03" db="EMBL/GenBank/DDBJ databases">
        <authorList>
            <person name="Afonso C.L."/>
            <person name="Miller P.J."/>
            <person name="Scott M.A."/>
            <person name="Spackman E."/>
            <person name="Goraichik I."/>
            <person name="Dimitrov K.M."/>
            <person name="Suarez D.L."/>
            <person name="Swayne D.E."/>
        </authorList>
    </citation>
    <scope>NUCLEOTIDE SEQUENCE [LARGE SCALE GENOMIC DNA]</scope>
    <source>
        <strain evidence="9 10">CECT 7691</strain>
    </source>
</reference>
<comment type="catalytic activity">
    <reaction evidence="1 7">
        <text>dTDP-alpha-D-glucose = dTDP-4-dehydro-6-deoxy-alpha-D-glucose + H2O</text>
        <dbReference type="Rhea" id="RHEA:17221"/>
        <dbReference type="ChEBI" id="CHEBI:15377"/>
        <dbReference type="ChEBI" id="CHEBI:57477"/>
        <dbReference type="ChEBI" id="CHEBI:57649"/>
        <dbReference type="EC" id="4.2.1.46"/>
    </reaction>
</comment>
<evidence type="ECO:0000256" key="3">
    <source>
        <dbReference type="ARBA" id="ARBA00008178"/>
    </source>
</evidence>
<keyword evidence="5" id="KW-0520">NAD</keyword>
<evidence type="ECO:0000256" key="7">
    <source>
        <dbReference type="RuleBase" id="RU004473"/>
    </source>
</evidence>
<sequence length="352" mass="38152">MTAFVTGGAGFIGSALVRSLIDDGAGRVVTIDSLTYAGNPANLAAVEGNPRHRLAVADITDSAAMAALFAEERPSVVYHLAAESHVDRSIDGPAVFVRTNVVGTEVLLEAALEYWRALDFAAAARFRFLQVSTDEVFGSLGPDGTFTEDSPSDPSSPYAASKAAGDHLARAFHRTYGLPVLVSNGSNTYGPYQFPEKLIPLMILRGAAGRPLPVYGDGANVRDWIHVDDHAAALRRIAEAGEPGRRYLVGSRTERSNRDIVGAICRLLDARLPAGAPHEKLIEFVADRPGHDRRYALAPDALERELGWRPRHDLATGLAATVDWYLDRDEWIAGAQRRYRQERLGLAQRASS</sequence>